<gene>
    <name evidence="2" type="ORF">CYV19_02530</name>
</gene>
<organism evidence="2 3">
    <name type="scientific">Natronobacterium gregoryi (strain ATCC 43098 / DSM 3393 / CCM 3738 / CIP 104747 / IAM 13177 / JCM 8860 / NBRC 102187 / NCIMB 2189 / SP2)</name>
    <dbReference type="NCBI Taxonomy" id="797304"/>
    <lineage>
        <taxon>Archaea</taxon>
        <taxon>Methanobacteriati</taxon>
        <taxon>Methanobacteriota</taxon>
        <taxon>Stenosarchaea group</taxon>
        <taxon>Halobacteria</taxon>
        <taxon>Halobacteriales</taxon>
        <taxon>Natrialbaceae</taxon>
        <taxon>Natronobacterium</taxon>
    </lineage>
</organism>
<dbReference type="AlphaFoldDB" id="A0A2J4JIK8"/>
<dbReference type="EMBL" id="PKKI01000005">
    <property type="protein sequence ID" value="PLK21731.1"/>
    <property type="molecule type" value="Genomic_DNA"/>
</dbReference>
<reference evidence="2 3" key="1">
    <citation type="submission" date="2017-12" db="EMBL/GenBank/DDBJ databases">
        <title>The characterization of oligonucleotides binding to NgAgo.</title>
        <authorList>
            <person name="Jiang L."/>
            <person name="He B."/>
            <person name="Kang J."/>
            <person name="Yu M."/>
            <person name="Li N."/>
            <person name="Fang Y."/>
            <person name="Tang Z."/>
            <person name="Wu P."/>
            <person name="Yao P."/>
            <person name="Huang J."/>
        </authorList>
    </citation>
    <scope>NUCLEOTIDE SEQUENCE [LARGE SCALE GENOMIC DNA]</scope>
    <source>
        <strain evidence="2 3">SP2</strain>
        <tissue evidence="2">Freeze-dried powder thallus</tissue>
    </source>
</reference>
<evidence type="ECO:0000313" key="2">
    <source>
        <dbReference type="EMBL" id="PLK21731.1"/>
    </source>
</evidence>
<comment type="caution">
    <text evidence="2">The sequence shown here is derived from an EMBL/GenBank/DDBJ whole genome shotgun (WGS) entry which is preliminary data.</text>
</comment>
<dbReference type="Proteomes" id="UP000234484">
    <property type="component" value="Unassembled WGS sequence"/>
</dbReference>
<protein>
    <submittedName>
        <fullName evidence="2">Uncharacterized protein</fullName>
    </submittedName>
</protein>
<evidence type="ECO:0000313" key="3">
    <source>
        <dbReference type="Proteomes" id="UP000234484"/>
    </source>
</evidence>
<evidence type="ECO:0000256" key="1">
    <source>
        <dbReference type="SAM" id="MobiDB-lite"/>
    </source>
</evidence>
<proteinExistence type="predicted"/>
<feature type="region of interest" description="Disordered" evidence="1">
    <location>
        <begin position="34"/>
        <end position="57"/>
    </location>
</feature>
<sequence>MTEQLCHCTFTVMAVWKPTDSVGPVRLTAPLLSSTEHTTTSLPSGSHPIPTARDPRTVPGVAETIDWTLL</sequence>
<name>A0A2J4JIK8_NATGS</name>
<accession>A0A2J4JIK8</accession>
<feature type="compositionally biased region" description="Low complexity" evidence="1">
    <location>
        <begin position="34"/>
        <end position="44"/>
    </location>
</feature>